<protein>
    <submittedName>
        <fullName evidence="1">Uncharacterized protein</fullName>
    </submittedName>
</protein>
<sequence>MNNIKNIIRCIHLTSNSFSKLNNFNCTSSVNFESNNYKIILDNMKISFCADLDIIAKDVNISEIKKILVDFDKDFNDVENSKFQFDVKNSNKSFSFQLNINGGIINIYILCSKNYECIGYISVILHAINTFCHMFTYNYNGLQIYISLDNNLRNADLNHNKDYENIFKNLKKILVHLM</sequence>
<reference evidence="1" key="1">
    <citation type="submission" date="2011-10" db="EMBL/GenBank/DDBJ databases">
        <title>Provirophages and transpovirons: unique mobilome of giant viruses.</title>
        <authorList>
            <person name="Desnues C."/>
            <person name="LaScola B."/>
            <person name="Yutin N."/>
            <person name="Fournous G."/>
            <person name="Koonin E."/>
            <person name="Raoult D."/>
        </authorList>
    </citation>
    <scope>NUCLEOTIDE SEQUENCE</scope>
    <source>
        <strain evidence="1">Mv13-mv</strain>
    </source>
</reference>
<organism evidence="1">
    <name type="scientific">Moumouvirus sp. 'Monve'</name>
    <dbReference type="NCBI Taxonomy" id="1128131"/>
    <lineage>
        <taxon>Viruses</taxon>
        <taxon>Varidnaviria</taxon>
        <taxon>Bamfordvirae</taxon>
        <taxon>Nucleocytoviricota</taxon>
        <taxon>Megaviricetes</taxon>
        <taxon>Imitervirales</taxon>
        <taxon>Mimiviridae</taxon>
        <taxon>Megamimivirinae</taxon>
        <taxon>Moumouvirus</taxon>
    </lineage>
</organism>
<dbReference type="EMBL" id="JN885999">
    <property type="protein sequence ID" value="AEX63036.1"/>
    <property type="molecule type" value="Genomic_DNA"/>
</dbReference>
<name>H2EFY4_9VIRU</name>
<accession>H2EFY4</accession>
<evidence type="ECO:0000313" key="1">
    <source>
        <dbReference type="EMBL" id="AEX63036.1"/>
    </source>
</evidence>
<proteinExistence type="predicted"/>
<gene>
    <name evidence="1" type="ORF">mv_L834</name>
</gene>